<feature type="transmembrane region" description="Helical" evidence="1">
    <location>
        <begin position="79"/>
        <end position="97"/>
    </location>
</feature>
<keyword evidence="1" id="KW-0812">Transmembrane</keyword>
<keyword evidence="1" id="KW-1133">Transmembrane helix</keyword>
<dbReference type="InterPro" id="IPR007492">
    <property type="entry name" value="LytTR_DNA-bd_dom"/>
</dbReference>
<feature type="transmembrane region" description="Helical" evidence="1">
    <location>
        <begin position="109"/>
        <end position="129"/>
    </location>
</feature>
<dbReference type="SMART" id="SM00850">
    <property type="entry name" value="LytTR"/>
    <property type="match status" value="1"/>
</dbReference>
<dbReference type="AlphaFoldDB" id="A0A3B0UPY6"/>
<dbReference type="Gene3D" id="2.40.50.1020">
    <property type="entry name" value="LytTr DNA-binding domain"/>
    <property type="match status" value="1"/>
</dbReference>
<name>A0A3B0UPY6_9ZZZZ</name>
<sequence length="250" mass="29581">MKLNTSFKHNSIVAFAVSLWVFSFLFFTRPFKQYSLLLPHLFIIALGMSVIVLMTYYLTVLVQNKIYSINQEWSLTHEILLLMFFCLVLLITSFYYYKSDFSRGSYDFFKYFYTDFLPSLSIILPFLILSRRYIAKYSDIVTNPMEQKIITINGKNKLDFLKIKKNNLISVSSAQNYCEIHFIRDNQLENKLIRIPLKRILIQCPFLIKVHRSHLINPEKFIGFKDSKTLSLTHIDIPISHSYKKIIEKL</sequence>
<accession>A0A3B0UPY6</accession>
<organism evidence="3">
    <name type="scientific">hydrothermal vent metagenome</name>
    <dbReference type="NCBI Taxonomy" id="652676"/>
    <lineage>
        <taxon>unclassified sequences</taxon>
        <taxon>metagenomes</taxon>
        <taxon>ecological metagenomes</taxon>
    </lineage>
</organism>
<dbReference type="EMBL" id="UOEW01000022">
    <property type="protein sequence ID" value="VAW33125.1"/>
    <property type="molecule type" value="Genomic_DNA"/>
</dbReference>
<proteinExistence type="predicted"/>
<gene>
    <name evidence="3" type="ORF">MNBD_GAMMA01-235</name>
</gene>
<dbReference type="GO" id="GO:0003677">
    <property type="term" value="F:DNA binding"/>
    <property type="evidence" value="ECO:0007669"/>
    <property type="project" value="InterPro"/>
</dbReference>
<feature type="domain" description="HTH LytTR-type" evidence="2">
    <location>
        <begin position="158"/>
        <end position="250"/>
    </location>
</feature>
<feature type="transmembrane region" description="Helical" evidence="1">
    <location>
        <begin position="12"/>
        <end position="31"/>
    </location>
</feature>
<feature type="transmembrane region" description="Helical" evidence="1">
    <location>
        <begin position="37"/>
        <end position="58"/>
    </location>
</feature>
<protein>
    <recommendedName>
        <fullName evidence="2">HTH LytTR-type domain-containing protein</fullName>
    </recommendedName>
</protein>
<evidence type="ECO:0000256" key="1">
    <source>
        <dbReference type="SAM" id="Phobius"/>
    </source>
</evidence>
<keyword evidence="1" id="KW-0472">Membrane</keyword>
<reference evidence="3" key="1">
    <citation type="submission" date="2018-06" db="EMBL/GenBank/DDBJ databases">
        <authorList>
            <person name="Zhirakovskaya E."/>
        </authorList>
    </citation>
    <scope>NUCLEOTIDE SEQUENCE</scope>
</reference>
<evidence type="ECO:0000259" key="2">
    <source>
        <dbReference type="SMART" id="SM00850"/>
    </source>
</evidence>
<evidence type="ECO:0000313" key="3">
    <source>
        <dbReference type="EMBL" id="VAW33125.1"/>
    </source>
</evidence>